<comment type="caution">
    <text evidence="1">The sequence shown here is derived from an EMBL/GenBank/DDBJ whole genome shotgun (WGS) entry which is preliminary data.</text>
</comment>
<name>A0A8J2BPA5_9BACT</name>
<keyword evidence="2" id="KW-1185">Reference proteome</keyword>
<proteinExistence type="predicted"/>
<evidence type="ECO:0000313" key="1">
    <source>
        <dbReference type="EMBL" id="CAF0696008.1"/>
    </source>
</evidence>
<dbReference type="Proteomes" id="UP000663859">
    <property type="component" value="Unassembled WGS sequence"/>
</dbReference>
<dbReference type="AlphaFoldDB" id="A0A8J2BPA5"/>
<sequence length="61" mass="6955">MFPVRQERAPIKVWLDHKGNHSSPSRLGIDSSSAWTGFAYTNHCRHFVVNESLLLPFQANC</sequence>
<dbReference type="EMBL" id="CAJNOB010000012">
    <property type="protein sequence ID" value="CAF0696008.1"/>
    <property type="molecule type" value="Genomic_DNA"/>
</dbReference>
<reference evidence="1" key="1">
    <citation type="submission" date="2021-02" db="EMBL/GenBank/DDBJ databases">
        <authorList>
            <person name="Cremers G."/>
            <person name="Picone N."/>
        </authorList>
    </citation>
    <scope>NUCLEOTIDE SEQUENCE</scope>
    <source>
        <strain evidence="1">PQ17</strain>
    </source>
</reference>
<gene>
    <name evidence="1" type="ORF">MPNT_20085</name>
</gene>
<accession>A0A8J2BPA5</accession>
<evidence type="ECO:0000313" key="2">
    <source>
        <dbReference type="Proteomes" id="UP000663859"/>
    </source>
</evidence>
<protein>
    <submittedName>
        <fullName evidence="1">Uncharacterized protein</fullName>
    </submittedName>
</protein>
<organism evidence="1 2">
    <name type="scientific">Candidatus Methylacidithermus pantelleriae</name>
    <dbReference type="NCBI Taxonomy" id="2744239"/>
    <lineage>
        <taxon>Bacteria</taxon>
        <taxon>Pseudomonadati</taxon>
        <taxon>Verrucomicrobiota</taxon>
        <taxon>Methylacidiphilae</taxon>
        <taxon>Methylacidiphilales</taxon>
        <taxon>Methylacidiphilaceae</taxon>
        <taxon>Candidatus Methylacidithermus</taxon>
    </lineage>
</organism>